<feature type="transmembrane region" description="Helical" evidence="1">
    <location>
        <begin position="135"/>
        <end position="157"/>
    </location>
</feature>
<keyword evidence="1" id="KW-0812">Transmembrane</keyword>
<keyword evidence="1" id="KW-1133">Transmembrane helix</keyword>
<name>A0A9D7ST48_9BACT</name>
<protein>
    <recommendedName>
        <fullName evidence="4">DUF1772 domain-containing protein</fullName>
    </recommendedName>
</protein>
<keyword evidence="1" id="KW-0472">Membrane</keyword>
<comment type="caution">
    <text evidence="2">The sequence shown here is derived from an EMBL/GenBank/DDBJ whole genome shotgun (WGS) entry which is preliminary data.</text>
</comment>
<sequence length="159" mass="18605">MKFQYLLWCNALVFAAYFAGHMFDLFIILPNWRSGSIEDITLFNSFFHNTNPIDFYRVIMPISTALSIICFVVFFRKGNPMLVLLTISLVMDILIDFVTLHYFTPINQYLFDDNTGSLDPLRVHQYVSTWIKADFLRLALITIGFYASLRALHFSFFSR</sequence>
<evidence type="ECO:0000313" key="3">
    <source>
        <dbReference type="Proteomes" id="UP000808337"/>
    </source>
</evidence>
<reference evidence="2 3" key="1">
    <citation type="submission" date="2020-10" db="EMBL/GenBank/DDBJ databases">
        <title>Connecting structure to function with the recovery of over 1000 high-quality activated sludge metagenome-assembled genomes encoding full-length rRNA genes using long-read sequencing.</title>
        <authorList>
            <person name="Singleton C.M."/>
            <person name="Petriglieri F."/>
            <person name="Kristensen J.M."/>
            <person name="Kirkegaard R.H."/>
            <person name="Michaelsen T.Y."/>
            <person name="Andersen M.H."/>
            <person name="Karst S.M."/>
            <person name="Dueholm M.S."/>
            <person name="Nielsen P.H."/>
            <person name="Albertsen M."/>
        </authorList>
    </citation>
    <scope>NUCLEOTIDE SEQUENCE [LARGE SCALE GENOMIC DNA]</scope>
    <source>
        <strain evidence="2">Ribe_18-Q3-R11-54_MAXAC.273</strain>
    </source>
</reference>
<gene>
    <name evidence="2" type="ORF">IPP15_05125</name>
</gene>
<evidence type="ECO:0000313" key="2">
    <source>
        <dbReference type="EMBL" id="MBK9981796.1"/>
    </source>
</evidence>
<evidence type="ECO:0000256" key="1">
    <source>
        <dbReference type="SAM" id="Phobius"/>
    </source>
</evidence>
<dbReference type="Proteomes" id="UP000808337">
    <property type="component" value="Unassembled WGS sequence"/>
</dbReference>
<feature type="transmembrane region" description="Helical" evidence="1">
    <location>
        <begin position="82"/>
        <end position="103"/>
    </location>
</feature>
<accession>A0A9D7ST48</accession>
<feature type="transmembrane region" description="Helical" evidence="1">
    <location>
        <begin position="7"/>
        <end position="29"/>
    </location>
</feature>
<evidence type="ECO:0008006" key="4">
    <source>
        <dbReference type="Google" id="ProtNLM"/>
    </source>
</evidence>
<proteinExistence type="predicted"/>
<dbReference type="EMBL" id="JADKGY010000001">
    <property type="protein sequence ID" value="MBK9981796.1"/>
    <property type="molecule type" value="Genomic_DNA"/>
</dbReference>
<organism evidence="2 3">
    <name type="scientific">Candidatus Opimibacter skivensis</name>
    <dbReference type="NCBI Taxonomy" id="2982028"/>
    <lineage>
        <taxon>Bacteria</taxon>
        <taxon>Pseudomonadati</taxon>
        <taxon>Bacteroidota</taxon>
        <taxon>Saprospiria</taxon>
        <taxon>Saprospirales</taxon>
        <taxon>Saprospiraceae</taxon>
        <taxon>Candidatus Opimibacter</taxon>
    </lineage>
</organism>
<feature type="transmembrane region" description="Helical" evidence="1">
    <location>
        <begin position="55"/>
        <end position="75"/>
    </location>
</feature>
<dbReference type="AlphaFoldDB" id="A0A9D7ST48"/>